<evidence type="ECO:0000313" key="3">
    <source>
        <dbReference type="EMBL" id="KAJ6706305.1"/>
    </source>
</evidence>
<comment type="caution">
    <text evidence="3">The sequence shown here is derived from an EMBL/GenBank/DDBJ whole genome shotgun (WGS) entry which is preliminary data.</text>
</comment>
<gene>
    <name evidence="3" type="ORF">OIU79_010868</name>
</gene>
<feature type="chain" id="PRO_5040356413" description="DUF642 domain-containing protein" evidence="1">
    <location>
        <begin position="21"/>
        <end position="97"/>
    </location>
</feature>
<dbReference type="InterPro" id="IPR006946">
    <property type="entry name" value="DGR2-like_dom"/>
</dbReference>
<proteinExistence type="predicted"/>
<keyword evidence="4" id="KW-1185">Reference proteome</keyword>
<evidence type="ECO:0000313" key="4">
    <source>
        <dbReference type="Proteomes" id="UP001151532"/>
    </source>
</evidence>
<evidence type="ECO:0000259" key="2">
    <source>
        <dbReference type="Pfam" id="PF04862"/>
    </source>
</evidence>
<accession>A0A9Q0TA98</accession>
<organism evidence="3 4">
    <name type="scientific">Salix purpurea</name>
    <name type="common">Purple osier willow</name>
    <dbReference type="NCBI Taxonomy" id="77065"/>
    <lineage>
        <taxon>Eukaryota</taxon>
        <taxon>Viridiplantae</taxon>
        <taxon>Streptophyta</taxon>
        <taxon>Embryophyta</taxon>
        <taxon>Tracheophyta</taxon>
        <taxon>Spermatophyta</taxon>
        <taxon>Magnoliopsida</taxon>
        <taxon>eudicotyledons</taxon>
        <taxon>Gunneridae</taxon>
        <taxon>Pentapetalae</taxon>
        <taxon>rosids</taxon>
        <taxon>fabids</taxon>
        <taxon>Malpighiales</taxon>
        <taxon>Salicaceae</taxon>
        <taxon>Saliceae</taxon>
        <taxon>Salix</taxon>
    </lineage>
</organism>
<feature type="domain" description="DUF642" evidence="2">
    <location>
        <begin position="20"/>
        <end position="68"/>
    </location>
</feature>
<feature type="signal peptide" evidence="1">
    <location>
        <begin position="1"/>
        <end position="20"/>
    </location>
</feature>
<name>A0A9Q0TA98_SALPP</name>
<protein>
    <recommendedName>
        <fullName evidence="2">DUF642 domain-containing protein</fullName>
    </recommendedName>
</protein>
<dbReference type="AlphaFoldDB" id="A0A9Q0TA98"/>
<evidence type="ECO:0000256" key="1">
    <source>
        <dbReference type="SAM" id="SignalP"/>
    </source>
</evidence>
<keyword evidence="1" id="KW-0732">Signal</keyword>
<reference evidence="3" key="1">
    <citation type="submission" date="2022-11" db="EMBL/GenBank/DDBJ databases">
        <authorList>
            <person name="Hyden B.L."/>
            <person name="Feng K."/>
            <person name="Yates T."/>
            <person name="Jawdy S."/>
            <person name="Smart L.B."/>
            <person name="Muchero W."/>
        </authorList>
    </citation>
    <scope>NUCLEOTIDE SEQUENCE</scope>
    <source>
        <tissue evidence="3">Shoot tip</tissue>
    </source>
</reference>
<dbReference type="EMBL" id="JAPFFK010000016">
    <property type="protein sequence ID" value="KAJ6706305.1"/>
    <property type="molecule type" value="Genomic_DNA"/>
</dbReference>
<dbReference type="Proteomes" id="UP001151532">
    <property type="component" value="Chromosome 3"/>
</dbReference>
<reference evidence="3" key="2">
    <citation type="journal article" date="2023" name="Int. J. Mol. Sci.">
        <title>De Novo Assembly and Annotation of 11 Diverse Shrub Willow (Salix) Genomes Reveals Novel Gene Organization in Sex-Linked Regions.</title>
        <authorList>
            <person name="Hyden B."/>
            <person name="Feng K."/>
            <person name="Yates T.B."/>
            <person name="Jawdy S."/>
            <person name="Cereghino C."/>
            <person name="Smart L.B."/>
            <person name="Muchero W."/>
        </authorList>
    </citation>
    <scope>NUCLEOTIDE SEQUENCE</scope>
    <source>
        <tissue evidence="3">Shoot tip</tissue>
    </source>
</reference>
<dbReference type="Pfam" id="PF04862">
    <property type="entry name" value="DUF642"/>
    <property type="match status" value="1"/>
</dbReference>
<sequence length="97" mass="10770">MYKAITLLVTLGITSPVALSVTDNECMGGWDASAWPFQADEPEVEISIHNPGVEEDVVCDPFIDSDALKLLHYPRVIILISLADELDLNLINLIWFD</sequence>